<evidence type="ECO:0000313" key="1">
    <source>
        <dbReference type="Proteomes" id="UP000008854"/>
    </source>
</evidence>
<dbReference type="Proteomes" id="UP000008854">
    <property type="component" value="Unassembled WGS sequence"/>
</dbReference>
<dbReference type="AlphaFoldDB" id="A0A5K4F073"/>
<reference evidence="1" key="1">
    <citation type="journal article" date="2012" name="PLoS Negl. Trop. Dis.">
        <title>A systematically improved high quality genome and transcriptome of the human blood fluke Schistosoma mansoni.</title>
        <authorList>
            <person name="Protasio A.V."/>
            <person name="Tsai I.J."/>
            <person name="Babbage A."/>
            <person name="Nichol S."/>
            <person name="Hunt M."/>
            <person name="Aslett M.A."/>
            <person name="De Silva N."/>
            <person name="Velarde G.S."/>
            <person name="Anderson T.J."/>
            <person name="Clark R.C."/>
            <person name="Davidson C."/>
            <person name="Dillon G.P."/>
            <person name="Holroyd N.E."/>
            <person name="LoVerde P.T."/>
            <person name="Lloyd C."/>
            <person name="McQuillan J."/>
            <person name="Oliveira G."/>
            <person name="Otto T.D."/>
            <person name="Parker-Manuel S.J."/>
            <person name="Quail M.A."/>
            <person name="Wilson R.A."/>
            <person name="Zerlotini A."/>
            <person name="Dunne D.W."/>
            <person name="Berriman M."/>
        </authorList>
    </citation>
    <scope>NUCLEOTIDE SEQUENCE [LARGE SCALE GENOMIC DNA]</scope>
    <source>
        <strain evidence="1">Puerto Rican</strain>
    </source>
</reference>
<protein>
    <submittedName>
        <fullName evidence="2">Mab-21 domain-containing protein</fullName>
    </submittedName>
</protein>
<dbReference type="InParanoid" id="A0A5K4F073"/>
<proteinExistence type="predicted"/>
<name>A0A5K4F073_SCHMA</name>
<dbReference type="WBParaSite" id="Smp_244430.1">
    <property type="protein sequence ID" value="Smp_244430.1"/>
    <property type="gene ID" value="Smp_244430"/>
</dbReference>
<sequence length="524" mass="60028">MLSFVEQEFGVVCTKIVHSPCDGQINCDTEDECLNSSDHFTETSSRCDDFEGNPLKIEKIANLSIESSFTDSQKESVKPRSRFFDFRGLKPLENKPLGGYIDNVLYFVREKGEQFIGLFPRTKTSKRILRISSEFNVDVNHSVKELSQGSMLSFPEFVCTFECMYKLSHGIFRARYETCEDKVLSPPPSFVSGELTVNITPYKSNKLISNLLEEIQILKVKIDLYRAYECDSPVWLANSVVNCEQVKAEFPNIFKSVKLNKVDRPDGRACGVNFNHLLSERKLDSSEAIWNAVKGSPNKLTFRTCVENAFEYLIDKSELIHLASHNRTQLAWRLRHLHDSTETYGQNPYGLFNFGIETLIEIGLHKVINDCVYLLDSMIPDSSTFFESDRQSGWNLESQWDVLHNLYISVSFLVCLGSMISKSSLISELRKIMAQKSQKNEWKSALYEPDNKPFCITHSFSLLVSELVVPVSELPPDLWIMRIDAKNPVPTSIRIIYELVKKDGLEQYACHKLRMIDSYWPNIS</sequence>
<accession>A0A5K4F073</accession>
<reference evidence="2" key="2">
    <citation type="submission" date="2019-11" db="UniProtKB">
        <authorList>
            <consortium name="WormBaseParasite"/>
        </authorList>
    </citation>
    <scope>IDENTIFICATION</scope>
    <source>
        <strain evidence="2">Puerto Rican</strain>
    </source>
</reference>
<keyword evidence="1" id="KW-1185">Reference proteome</keyword>
<evidence type="ECO:0000313" key="2">
    <source>
        <dbReference type="WBParaSite" id="Smp_244430.1"/>
    </source>
</evidence>
<organism evidence="1 2">
    <name type="scientific">Schistosoma mansoni</name>
    <name type="common">Blood fluke</name>
    <dbReference type="NCBI Taxonomy" id="6183"/>
    <lineage>
        <taxon>Eukaryota</taxon>
        <taxon>Metazoa</taxon>
        <taxon>Spiralia</taxon>
        <taxon>Lophotrochozoa</taxon>
        <taxon>Platyhelminthes</taxon>
        <taxon>Trematoda</taxon>
        <taxon>Digenea</taxon>
        <taxon>Strigeidida</taxon>
        <taxon>Schistosomatoidea</taxon>
        <taxon>Schistosomatidae</taxon>
        <taxon>Schistosoma</taxon>
    </lineage>
</organism>